<accession>A0A1A9N0E3</accession>
<evidence type="ECO:0000313" key="3">
    <source>
        <dbReference type="Proteomes" id="UP000077961"/>
    </source>
</evidence>
<dbReference type="Proteomes" id="UP000077961">
    <property type="component" value="Unassembled WGS sequence"/>
</dbReference>
<sequence>MPRLLQKKGITEVLSMYKQTVAYFPGTADTPIIQTITREDLVDLLNNATTNDAVSGPSADLLHYMREYNWCITAGVHEGGLGGAAGGADPEPHISLSVNGYGYHLRVVKKNKLWVLWDITGPAEGTPGGIRLSKGKQAAAARNAPPVVTTIDEFQQEFALTEKEALRAVCHWKKAGGTRPQAVAWLKAQK</sequence>
<reference evidence="3 4" key="1">
    <citation type="submission" date="2016-04" db="EMBL/GenBank/DDBJ databases">
        <title>Reclassification of Paraburkholderia panaciterrae (Farh et al. 2015) Dobritsa &amp; Samadpour 2016 as a later homotypic synonym of Paraburkholderia ginsengiterrae (Farh et al. 2015) Dobritsa &amp; Samadpour 2016.</title>
        <authorList>
            <person name="Dobritsa A.P."/>
            <person name="Kutumbaka K."/>
            <person name="Samadpour M."/>
        </authorList>
    </citation>
    <scope>NUCLEOTIDE SEQUENCE [LARGE SCALE GENOMIC DNA]</scope>
    <source>
        <strain evidence="1 4">DCY85</strain>
        <strain evidence="2 3">DCY85-1</strain>
    </source>
</reference>
<name>A0A1A9N0E3_9BURK</name>
<protein>
    <submittedName>
        <fullName evidence="1">Uncharacterized protein</fullName>
    </submittedName>
</protein>
<dbReference type="EMBL" id="LXJZ01000191">
    <property type="protein sequence ID" value="OAJ55585.1"/>
    <property type="molecule type" value="Genomic_DNA"/>
</dbReference>
<comment type="caution">
    <text evidence="1">The sequence shown here is derived from an EMBL/GenBank/DDBJ whole genome shotgun (WGS) entry which is preliminary data.</text>
</comment>
<evidence type="ECO:0000313" key="4">
    <source>
        <dbReference type="Proteomes" id="UP000078116"/>
    </source>
</evidence>
<dbReference type="Proteomes" id="UP000078116">
    <property type="component" value="Unassembled WGS sequence"/>
</dbReference>
<keyword evidence="3" id="KW-1185">Reference proteome</keyword>
<dbReference type="RefSeq" id="WP_064270105.1">
    <property type="nucleotide sequence ID" value="NZ_LXJZ01000191.1"/>
</dbReference>
<dbReference type="OrthoDB" id="10015028at2"/>
<evidence type="ECO:0000313" key="2">
    <source>
        <dbReference type="EMBL" id="OAJ55585.1"/>
    </source>
</evidence>
<dbReference type="AlphaFoldDB" id="A0A1A9N0E3"/>
<dbReference type="EMBL" id="LXKA01000345">
    <property type="protein sequence ID" value="OAJ55153.1"/>
    <property type="molecule type" value="Genomic_DNA"/>
</dbReference>
<evidence type="ECO:0000313" key="1">
    <source>
        <dbReference type="EMBL" id="OAJ55153.1"/>
    </source>
</evidence>
<proteinExistence type="predicted"/>
<organism evidence="1 4">
    <name type="scientific">Paraburkholderia ginsengiterrae</name>
    <dbReference type="NCBI Taxonomy" id="1462993"/>
    <lineage>
        <taxon>Bacteria</taxon>
        <taxon>Pseudomonadati</taxon>
        <taxon>Pseudomonadota</taxon>
        <taxon>Betaproteobacteria</taxon>
        <taxon>Burkholderiales</taxon>
        <taxon>Burkholderiaceae</taxon>
        <taxon>Paraburkholderia</taxon>
    </lineage>
</organism>
<gene>
    <name evidence="2" type="ORF">A6V36_34565</name>
    <name evidence="1" type="ORF">A6V37_33855</name>
</gene>